<dbReference type="PANTHER" id="PTHR21180:SF32">
    <property type="entry name" value="ENDONUCLEASE_EXONUCLEASE_PHOSPHATASE FAMILY DOMAIN-CONTAINING PROTEIN 1"/>
    <property type="match status" value="1"/>
</dbReference>
<dbReference type="PANTHER" id="PTHR21180">
    <property type="entry name" value="ENDONUCLEASE/EXONUCLEASE/PHOSPHATASE FAMILY DOMAIN-CONTAINING PROTEIN 1"/>
    <property type="match status" value="1"/>
</dbReference>
<feature type="region of interest" description="Disordered" evidence="1">
    <location>
        <begin position="68"/>
        <end position="87"/>
    </location>
</feature>
<dbReference type="Proteomes" id="UP000287533">
    <property type="component" value="Unassembled WGS sequence"/>
</dbReference>
<reference evidence="4 5" key="1">
    <citation type="submission" date="2018-09" db="EMBL/GenBank/DDBJ databases">
        <title>Characterization of the phylogenetic diversity of five novel species belonging to the genus Bifidobacterium.</title>
        <authorList>
            <person name="Lugli G.A."/>
            <person name="Duranti S."/>
            <person name="Milani C."/>
        </authorList>
    </citation>
    <scope>NUCLEOTIDE SEQUENCE [LARGE SCALE GENOMIC DNA]</scope>
    <source>
        <strain evidence="4 5">2034B</strain>
    </source>
</reference>
<name>A0A430FKP0_9BIFI</name>
<sequence length="330" mass="35319">MRGVGHRSATRRNVDNPVAFDHIPQFSWTSCLCIPHAGSMGVFTSRGAHAARSRNTRSHARLRARMQQSSANSTATVPQPVQGTASAPVTMPATTTIIEPDSAQQGSAQQGTQQTDGTAYTLAALIGVRADDGLEERTRVARDRPRWRFKPFHAVIAIMALTCALCASLTMLIQQATRYATVRSSVTTSSATSDQAATSNESPTDARSNTQSDTQSDAQSDTPADTGIPVNEPVPNDQTPSIHESPSDASSNSDAHNTSSPTTQPVDERIDLNTANIAQLQAVKGIGPVTAQRIIDHRTSIGRFTSVDQLLDVKGIGTKTLEKIRPWVRV</sequence>
<dbReference type="InterPro" id="IPR003583">
    <property type="entry name" value="Hlx-hairpin-Hlx_DNA-bd_motif"/>
</dbReference>
<dbReference type="GO" id="GO:0015627">
    <property type="term" value="C:type II protein secretion system complex"/>
    <property type="evidence" value="ECO:0007669"/>
    <property type="project" value="TreeGrafter"/>
</dbReference>
<feature type="domain" description="Helix-hairpin-helix DNA-binding motif class 1" evidence="3">
    <location>
        <begin position="278"/>
        <end position="297"/>
    </location>
</feature>
<proteinExistence type="predicted"/>
<feature type="compositionally biased region" description="Low complexity" evidence="1">
    <location>
        <begin position="186"/>
        <end position="199"/>
    </location>
</feature>
<feature type="compositionally biased region" description="Polar residues" evidence="1">
    <location>
        <begin position="200"/>
        <end position="223"/>
    </location>
</feature>
<keyword evidence="2" id="KW-1133">Transmembrane helix</keyword>
<feature type="compositionally biased region" description="Polar residues" evidence="1">
    <location>
        <begin position="236"/>
        <end position="265"/>
    </location>
</feature>
<evidence type="ECO:0000313" key="5">
    <source>
        <dbReference type="Proteomes" id="UP000287533"/>
    </source>
</evidence>
<keyword evidence="5" id="KW-1185">Reference proteome</keyword>
<evidence type="ECO:0000256" key="2">
    <source>
        <dbReference type="SAM" id="Phobius"/>
    </source>
</evidence>
<dbReference type="SUPFAM" id="SSF47781">
    <property type="entry name" value="RuvA domain 2-like"/>
    <property type="match status" value="1"/>
</dbReference>
<keyword evidence="2" id="KW-0472">Membrane</keyword>
<accession>A0A430FKP0</accession>
<dbReference type="SMART" id="SM00278">
    <property type="entry name" value="HhH1"/>
    <property type="match status" value="2"/>
</dbReference>
<dbReference type="GO" id="GO:0003677">
    <property type="term" value="F:DNA binding"/>
    <property type="evidence" value="ECO:0007669"/>
    <property type="project" value="InterPro"/>
</dbReference>
<comment type="caution">
    <text evidence="4">The sequence shown here is derived from an EMBL/GenBank/DDBJ whole genome shotgun (WGS) entry which is preliminary data.</text>
</comment>
<evidence type="ECO:0000313" key="4">
    <source>
        <dbReference type="EMBL" id="RSX53268.1"/>
    </source>
</evidence>
<gene>
    <name evidence="4" type="ORF">D2E25_1241</name>
</gene>
<dbReference type="GO" id="GO:0006281">
    <property type="term" value="P:DNA repair"/>
    <property type="evidence" value="ECO:0007669"/>
    <property type="project" value="InterPro"/>
</dbReference>
<feature type="region of interest" description="Disordered" evidence="1">
    <location>
        <begin position="186"/>
        <end position="266"/>
    </location>
</feature>
<keyword evidence="2" id="KW-0812">Transmembrane</keyword>
<organism evidence="4 5">
    <name type="scientific">Bifidobacterium goeldii</name>
    <dbReference type="NCBI Taxonomy" id="2306975"/>
    <lineage>
        <taxon>Bacteria</taxon>
        <taxon>Bacillati</taxon>
        <taxon>Actinomycetota</taxon>
        <taxon>Actinomycetes</taxon>
        <taxon>Bifidobacteriales</taxon>
        <taxon>Bifidobacteriaceae</taxon>
        <taxon>Bifidobacterium</taxon>
    </lineage>
</organism>
<dbReference type="InterPro" id="IPR010994">
    <property type="entry name" value="RuvA_2-like"/>
</dbReference>
<dbReference type="Pfam" id="PF12836">
    <property type="entry name" value="HHH_3"/>
    <property type="match status" value="1"/>
</dbReference>
<feature type="transmembrane region" description="Helical" evidence="2">
    <location>
        <begin position="152"/>
        <end position="173"/>
    </location>
</feature>
<protein>
    <submittedName>
        <fullName evidence="4">Competence protein ComEA</fullName>
    </submittedName>
</protein>
<evidence type="ECO:0000259" key="3">
    <source>
        <dbReference type="SMART" id="SM00278"/>
    </source>
</evidence>
<dbReference type="EMBL" id="QXGL01000003">
    <property type="protein sequence ID" value="RSX53268.1"/>
    <property type="molecule type" value="Genomic_DNA"/>
</dbReference>
<feature type="domain" description="Helix-hairpin-helix DNA-binding motif class 1" evidence="3">
    <location>
        <begin position="308"/>
        <end position="327"/>
    </location>
</feature>
<evidence type="ECO:0000256" key="1">
    <source>
        <dbReference type="SAM" id="MobiDB-lite"/>
    </source>
</evidence>
<dbReference type="GO" id="GO:0015628">
    <property type="term" value="P:protein secretion by the type II secretion system"/>
    <property type="evidence" value="ECO:0007669"/>
    <property type="project" value="TreeGrafter"/>
</dbReference>
<dbReference type="InterPro" id="IPR051675">
    <property type="entry name" value="Endo/Exo/Phosphatase_dom_1"/>
</dbReference>
<dbReference type="AlphaFoldDB" id="A0A430FKP0"/>
<dbReference type="OrthoDB" id="9758724at2"/>
<dbReference type="Gene3D" id="1.10.150.320">
    <property type="entry name" value="Photosystem II 12 kDa extrinsic protein"/>
    <property type="match status" value="1"/>
</dbReference>